<keyword evidence="2" id="KW-1185">Reference proteome</keyword>
<gene>
    <name evidence="1" type="ORF">ACFQ4M_11120</name>
</gene>
<protein>
    <recommendedName>
        <fullName evidence="3">Circularly permuted type 2 ATP-grasp protein</fullName>
    </recommendedName>
</protein>
<dbReference type="Proteomes" id="UP001597158">
    <property type="component" value="Unassembled WGS sequence"/>
</dbReference>
<evidence type="ECO:0000313" key="1">
    <source>
        <dbReference type="EMBL" id="MFD1264135.1"/>
    </source>
</evidence>
<evidence type="ECO:0000313" key="2">
    <source>
        <dbReference type="Proteomes" id="UP001597158"/>
    </source>
</evidence>
<accession>A0ABW3WE67</accession>
<proteinExistence type="predicted"/>
<dbReference type="EMBL" id="JBHTMC010000024">
    <property type="protein sequence ID" value="MFD1264135.1"/>
    <property type="molecule type" value="Genomic_DNA"/>
</dbReference>
<organism evidence="1 2">
    <name type="scientific">Thauera mechernichensis</name>
    <dbReference type="NCBI Taxonomy" id="82788"/>
    <lineage>
        <taxon>Bacteria</taxon>
        <taxon>Pseudomonadati</taxon>
        <taxon>Pseudomonadota</taxon>
        <taxon>Betaproteobacteria</taxon>
        <taxon>Rhodocyclales</taxon>
        <taxon>Zoogloeaceae</taxon>
        <taxon>Thauera</taxon>
    </lineage>
</organism>
<dbReference type="SUPFAM" id="SSF56059">
    <property type="entry name" value="Glutathione synthetase ATP-binding domain-like"/>
    <property type="match status" value="1"/>
</dbReference>
<evidence type="ECO:0008006" key="3">
    <source>
        <dbReference type="Google" id="ProtNLM"/>
    </source>
</evidence>
<name>A0ABW3WE67_9RHOO</name>
<reference evidence="2" key="1">
    <citation type="journal article" date="2019" name="Int. J. Syst. Evol. Microbiol.">
        <title>The Global Catalogue of Microorganisms (GCM) 10K type strain sequencing project: providing services to taxonomists for standard genome sequencing and annotation.</title>
        <authorList>
            <consortium name="The Broad Institute Genomics Platform"/>
            <consortium name="The Broad Institute Genome Sequencing Center for Infectious Disease"/>
            <person name="Wu L."/>
            <person name="Ma J."/>
        </authorList>
    </citation>
    <scope>NUCLEOTIDE SEQUENCE [LARGE SCALE GENOMIC DNA]</scope>
    <source>
        <strain evidence="2">CCUG 48884</strain>
    </source>
</reference>
<dbReference type="RefSeq" id="WP_277831164.1">
    <property type="nucleotide sequence ID" value="NZ_JARQZE010000002.1"/>
</dbReference>
<comment type="caution">
    <text evidence="1">The sequence shown here is derived from an EMBL/GenBank/DDBJ whole genome shotgun (WGS) entry which is preliminary data.</text>
</comment>
<sequence>MIPTAVAPEQHRPSATSSALAVAQALNRSCDCRSLDPLRLRQQLEAEPALLGLATEIERSRPHMFSATAVFMAPETLQAMADIVAAIETVIALPGYEAEVLARAPAIARFDNGPKGVFMGFDFHVCDTGPQLIEINTNAGGALLNRALACAQQACCAQIVPHLRPTARLDALDQRWLEAFFNEWALQGHHGKPECIAIVDETPEQQYLHPEFLLFQHLFRSAGIDTVICDPGELAFDSRALTHNGRPVDLVYNRLTDFYLQSPAAVALRAAHEAGAVALTPHPRAHALYADKRNLALLTDAARLAALGVPQHTIDCLVAGIPRTVEVMPERADALWAARRSLFFKPTSGFGSRAAYRGDKLTQRVWKSILDGGYVAQSLALPSERRVRVDDAGNDLKLDIRAYAYAGEIQLVAARLYTGQTTNFRTAGGGFAPVFLTDTMTSEGEAS</sequence>